<accession>A0ACB9LDF2</accession>
<dbReference type="Proteomes" id="UP000828941">
    <property type="component" value="Chromosome 12"/>
</dbReference>
<proteinExistence type="predicted"/>
<protein>
    <submittedName>
        <fullName evidence="1">Uncharacterized protein</fullName>
    </submittedName>
</protein>
<comment type="caution">
    <text evidence="1">The sequence shown here is derived from an EMBL/GenBank/DDBJ whole genome shotgun (WGS) entry which is preliminary data.</text>
</comment>
<evidence type="ECO:0000313" key="1">
    <source>
        <dbReference type="EMBL" id="KAI4307486.1"/>
    </source>
</evidence>
<dbReference type="EMBL" id="CM039437">
    <property type="protein sequence ID" value="KAI4307486.1"/>
    <property type="molecule type" value="Genomic_DNA"/>
</dbReference>
<organism evidence="1 2">
    <name type="scientific">Bauhinia variegata</name>
    <name type="common">Purple orchid tree</name>
    <name type="synonym">Phanera variegata</name>
    <dbReference type="NCBI Taxonomy" id="167791"/>
    <lineage>
        <taxon>Eukaryota</taxon>
        <taxon>Viridiplantae</taxon>
        <taxon>Streptophyta</taxon>
        <taxon>Embryophyta</taxon>
        <taxon>Tracheophyta</taxon>
        <taxon>Spermatophyta</taxon>
        <taxon>Magnoliopsida</taxon>
        <taxon>eudicotyledons</taxon>
        <taxon>Gunneridae</taxon>
        <taxon>Pentapetalae</taxon>
        <taxon>rosids</taxon>
        <taxon>fabids</taxon>
        <taxon>Fabales</taxon>
        <taxon>Fabaceae</taxon>
        <taxon>Cercidoideae</taxon>
        <taxon>Cercideae</taxon>
        <taxon>Bauhiniinae</taxon>
        <taxon>Bauhinia</taxon>
    </lineage>
</organism>
<name>A0ACB9LDF2_BAUVA</name>
<reference evidence="1 2" key="1">
    <citation type="journal article" date="2022" name="DNA Res.">
        <title>Chromosomal-level genome assembly of the orchid tree Bauhinia variegata (Leguminosae; Cercidoideae) supports the allotetraploid origin hypothesis of Bauhinia.</title>
        <authorList>
            <person name="Zhong Y."/>
            <person name="Chen Y."/>
            <person name="Zheng D."/>
            <person name="Pang J."/>
            <person name="Liu Y."/>
            <person name="Luo S."/>
            <person name="Meng S."/>
            <person name="Qian L."/>
            <person name="Wei D."/>
            <person name="Dai S."/>
            <person name="Zhou R."/>
        </authorList>
    </citation>
    <scope>NUCLEOTIDE SEQUENCE [LARGE SCALE GENOMIC DNA]</scope>
    <source>
        <strain evidence="1">BV-YZ2020</strain>
    </source>
</reference>
<keyword evidence="2" id="KW-1185">Reference proteome</keyword>
<evidence type="ECO:0000313" key="2">
    <source>
        <dbReference type="Proteomes" id="UP000828941"/>
    </source>
</evidence>
<sequence length="323" mass="36102">MVWPIRSKIGLLFRSTAALAGSSIHGDSSWCLPFPVPTKFVGSSVARPPSKSMKWPKPNGSRAALLPSVRENQLEVPSNGLKLSREYSSLDVENMIETHGGQEDLFGLIKQRFLSFKQNQYTKELKHFESLAEAQFPKFMVIACADSRVCPSNILGFQPGDAFMIRNIANLVPPLKDGPSECNAALEFAVTTLKVENILVVGHSRCAGIENLMNMQEEVESSSFIHKWIANGKDAKLITKAAAAHLSFSQQCKFCEKESINQSLLNLLTYPWIEDKVKKELVSLHGGYYNFLNCTFEKWTLDFKGNNVREGGDCTVKDQEFWC</sequence>
<gene>
    <name evidence="1" type="ORF">L6164_030666</name>
</gene>